<dbReference type="AlphaFoldDB" id="A0A220VD28"/>
<dbReference type="InterPro" id="IPR039013">
    <property type="entry name" value="YgiF"/>
</dbReference>
<dbReference type="InterPro" id="IPR033469">
    <property type="entry name" value="CYTH-like_dom_sf"/>
</dbReference>
<dbReference type="InterPro" id="IPR023577">
    <property type="entry name" value="CYTH_domain"/>
</dbReference>
<dbReference type="RefSeq" id="WP_089073216.1">
    <property type="nucleotide sequence ID" value="NZ_CBCSAM010000011.1"/>
</dbReference>
<sequence>MDNTEIELKFRAHKFNKKKFLSFLNEFPILSDSIENIQNTYFDTDEFLLGRQKAGLRIRKVNDEYIQTLKFILPSDRELIERKEFNCKIDNLKLDLNLFPSGVRKNILNGISGVTCHPIFTTNFKREYWLILLNNKSKIEVAFDSGMVKTDKNQCPISEVEIELIDGDMEDLFFLASKLALLDGLRIDFSSKASIGYQLSKHIIKKNNDDDPNKLPIIDYDSKYRVFKNYFIEMKRHEQTFLDFGNKKSLDAFIKTSQGLKKILESIDLDDLFEEKPCMKNFLSLIDNLNKLYEKTMFNFDNEEKLNEFDLIQFRDLFHTSDYLLFCLAMLEVNVIKD</sequence>
<organism evidence="2 3">
    <name type="scientific">Paraphotobacterium marinum</name>
    <dbReference type="NCBI Taxonomy" id="1755811"/>
    <lineage>
        <taxon>Bacteria</taxon>
        <taxon>Pseudomonadati</taxon>
        <taxon>Pseudomonadota</taxon>
        <taxon>Gammaproteobacteria</taxon>
        <taxon>Vibrionales</taxon>
        <taxon>Vibrionaceae</taxon>
        <taxon>Paraphotobacterium</taxon>
    </lineage>
</organism>
<reference evidence="2 3" key="1">
    <citation type="journal article" date="2016" name="Int. J. Syst. Evol. Microbiol.">
        <title>Paraphotobacterium marinum gen. nov., sp. nov., a member of the family Vibrionaceae, isolated from surface seawater.</title>
        <authorList>
            <person name="Huang Z."/>
            <person name="Dong C."/>
            <person name="Shao Z."/>
        </authorList>
    </citation>
    <scope>NUCLEOTIDE SEQUENCE [LARGE SCALE GENOMIC DNA]</scope>
    <source>
        <strain evidence="2 3">NSCS20N07D</strain>
    </source>
</reference>
<dbReference type="Proteomes" id="UP000242175">
    <property type="component" value="Chromosome large"/>
</dbReference>
<dbReference type="PANTHER" id="PTHR39569">
    <property type="entry name" value="INORGANIC TRIPHOSPHATASE"/>
    <property type="match status" value="1"/>
</dbReference>
<dbReference type="OrthoDB" id="3034217at2"/>
<evidence type="ECO:0000313" key="3">
    <source>
        <dbReference type="Proteomes" id="UP000242175"/>
    </source>
</evidence>
<dbReference type="Pfam" id="PF01928">
    <property type="entry name" value="CYTH"/>
    <property type="match status" value="1"/>
</dbReference>
<feature type="domain" description="CYTH" evidence="1">
    <location>
        <begin position="3"/>
        <end position="201"/>
    </location>
</feature>
<evidence type="ECO:0000313" key="2">
    <source>
        <dbReference type="EMBL" id="ASK78308.1"/>
    </source>
</evidence>
<accession>A0A220VD28</accession>
<dbReference type="SMART" id="SM01118">
    <property type="entry name" value="CYTH"/>
    <property type="match status" value="1"/>
</dbReference>
<dbReference type="SUPFAM" id="SSF55154">
    <property type="entry name" value="CYTH-like phosphatases"/>
    <property type="match status" value="1"/>
</dbReference>
<keyword evidence="3" id="KW-1185">Reference proteome</keyword>
<evidence type="ECO:0000259" key="1">
    <source>
        <dbReference type="PROSITE" id="PS51707"/>
    </source>
</evidence>
<proteinExistence type="predicted"/>
<dbReference type="EMBL" id="CP022355">
    <property type="protein sequence ID" value="ASK78308.1"/>
    <property type="molecule type" value="Genomic_DNA"/>
</dbReference>
<dbReference type="KEGG" id="pmai:CF386_04400"/>
<dbReference type="GO" id="GO:0046872">
    <property type="term" value="F:metal ion binding"/>
    <property type="evidence" value="ECO:0007669"/>
    <property type="project" value="TreeGrafter"/>
</dbReference>
<dbReference type="PROSITE" id="PS51707">
    <property type="entry name" value="CYTH"/>
    <property type="match status" value="1"/>
</dbReference>
<gene>
    <name evidence="2" type="ORF">CF386_04400</name>
</gene>
<name>A0A220VD28_9GAMM</name>
<dbReference type="PANTHER" id="PTHR39569:SF1">
    <property type="entry name" value="INORGANIC TRIPHOSPHATASE"/>
    <property type="match status" value="1"/>
</dbReference>
<protein>
    <recommendedName>
        <fullName evidence="1">CYTH domain-containing protein</fullName>
    </recommendedName>
</protein>
<dbReference type="Gene3D" id="2.40.320.10">
    <property type="entry name" value="Hypothetical Protein Pfu-838710-001"/>
    <property type="match status" value="1"/>
</dbReference>
<dbReference type="GO" id="GO:0050355">
    <property type="term" value="F:inorganic triphosphate phosphatase activity"/>
    <property type="evidence" value="ECO:0007669"/>
    <property type="project" value="InterPro"/>
</dbReference>